<sequence>MARSSTRPRFGHVVALGAALLVIPTAGVPAADNGTRPVPDRVEASELTKSIGFYVGKNRTDDGSVLLGGFGHEPSSHWLEIVPRRQFPEGATTRVGVTEEASYPGELTEIPQARRTSKYITSNYSEFAGFPAPLTNGGLNEHGVAARDIWSPSSERLLALTKNPQVGPNYSDLARIAMERAQDRP</sequence>
<dbReference type="EMBL" id="JAFFZE010000012">
    <property type="protein sequence ID" value="MCT2584490.1"/>
    <property type="molecule type" value="Genomic_DNA"/>
</dbReference>
<accession>A0ABT2J9E9</accession>
<evidence type="ECO:0000313" key="3">
    <source>
        <dbReference type="Proteomes" id="UP001156441"/>
    </source>
</evidence>
<dbReference type="PANTHER" id="PTHR12994">
    <property type="entry name" value="SECERNIN"/>
    <property type="match status" value="1"/>
</dbReference>
<dbReference type="InterPro" id="IPR005322">
    <property type="entry name" value="Peptidase_C69"/>
</dbReference>
<gene>
    <name evidence="2" type="ORF">JT362_15300</name>
</gene>
<comment type="caution">
    <text evidence="2">The sequence shown here is derived from an EMBL/GenBank/DDBJ whole genome shotgun (WGS) entry which is preliminary data.</text>
</comment>
<evidence type="ECO:0000313" key="2">
    <source>
        <dbReference type="EMBL" id="MCT2584490.1"/>
    </source>
</evidence>
<keyword evidence="1" id="KW-0732">Signal</keyword>
<feature type="signal peptide" evidence="1">
    <location>
        <begin position="1"/>
        <end position="30"/>
    </location>
</feature>
<protein>
    <submittedName>
        <fullName evidence="2">Uncharacterized protein</fullName>
    </submittedName>
</protein>
<evidence type="ECO:0000256" key="1">
    <source>
        <dbReference type="SAM" id="SignalP"/>
    </source>
</evidence>
<name>A0ABT2J9E9_9PSEU</name>
<reference evidence="2 3" key="1">
    <citation type="submission" date="2021-02" db="EMBL/GenBank/DDBJ databases">
        <title>Actinophytocola xerophila sp. nov., isolated from soil of cotton cropping field.</title>
        <authorList>
            <person name="Huang R."/>
            <person name="Chen X."/>
            <person name="Ge X."/>
            <person name="Liu W."/>
        </authorList>
    </citation>
    <scope>NUCLEOTIDE SEQUENCE [LARGE SCALE GENOMIC DNA]</scope>
    <source>
        <strain evidence="2 3">S1-96</strain>
    </source>
</reference>
<dbReference type="PANTHER" id="PTHR12994:SF17">
    <property type="entry name" value="LD30995P"/>
    <property type="match status" value="1"/>
</dbReference>
<feature type="chain" id="PRO_5046861221" evidence="1">
    <location>
        <begin position="31"/>
        <end position="185"/>
    </location>
</feature>
<dbReference type="RefSeq" id="WP_260191890.1">
    <property type="nucleotide sequence ID" value="NZ_JAFFZE010000012.1"/>
</dbReference>
<proteinExistence type="predicted"/>
<keyword evidence="3" id="KW-1185">Reference proteome</keyword>
<organism evidence="2 3">
    <name type="scientific">Actinophytocola gossypii</name>
    <dbReference type="NCBI Taxonomy" id="2812003"/>
    <lineage>
        <taxon>Bacteria</taxon>
        <taxon>Bacillati</taxon>
        <taxon>Actinomycetota</taxon>
        <taxon>Actinomycetes</taxon>
        <taxon>Pseudonocardiales</taxon>
        <taxon>Pseudonocardiaceae</taxon>
    </lineage>
</organism>
<dbReference type="Proteomes" id="UP001156441">
    <property type="component" value="Unassembled WGS sequence"/>
</dbReference>